<comment type="caution">
    <text evidence="1">The sequence shown here is derived from an EMBL/GenBank/DDBJ whole genome shotgun (WGS) entry which is preliminary data.</text>
</comment>
<proteinExistence type="predicted"/>
<dbReference type="Proteomes" id="UP000319191">
    <property type="component" value="Unassembled WGS sequence"/>
</dbReference>
<reference evidence="1 2" key="1">
    <citation type="submission" date="2019-01" db="EMBL/GenBank/DDBJ databases">
        <title>Coherence of Microcystis species and biogeography revealed through population genomics.</title>
        <authorList>
            <person name="Perez-Carrascal O.M."/>
            <person name="Terrat Y."/>
            <person name="Giani A."/>
            <person name="Fortin N."/>
            <person name="Tromas N."/>
            <person name="Shapiro B.J."/>
        </authorList>
    </citation>
    <scope>NUCLEOTIDE SEQUENCE [LARGE SCALE GENOMIC DNA]</scope>
    <source>
        <strain evidence="1">Mn_MB_F_20050700_S1D</strain>
    </source>
</reference>
<evidence type="ECO:0000313" key="2">
    <source>
        <dbReference type="Proteomes" id="UP000319191"/>
    </source>
</evidence>
<organism evidence="1 2">
    <name type="scientific">Microcystis novacekii Mn_MB_F_20050700_S1D</name>
    <dbReference type="NCBI Taxonomy" id="2486266"/>
    <lineage>
        <taxon>Bacteria</taxon>
        <taxon>Bacillati</taxon>
        <taxon>Cyanobacteriota</taxon>
        <taxon>Cyanophyceae</taxon>
        <taxon>Oscillatoriophycideae</taxon>
        <taxon>Chroococcales</taxon>
        <taxon>Microcystaceae</taxon>
        <taxon>Microcystis</taxon>
    </lineage>
</organism>
<sequence length="59" mass="6503">MRGYLLFVFVKGLAPLGVIIGSSAVESLILFGFTDYCSLFTDYCSLKNPPSPDRQHFLG</sequence>
<protein>
    <submittedName>
        <fullName evidence="1">Uncharacterized protein</fullName>
    </submittedName>
</protein>
<dbReference type="AlphaFoldDB" id="A0A552J038"/>
<dbReference type="EMBL" id="SFAV01000124">
    <property type="protein sequence ID" value="TRU89024.1"/>
    <property type="molecule type" value="Genomic_DNA"/>
</dbReference>
<gene>
    <name evidence="1" type="ORF">EWV54_09135</name>
</gene>
<name>A0A552J038_9CHRO</name>
<accession>A0A552J038</accession>
<evidence type="ECO:0000313" key="1">
    <source>
        <dbReference type="EMBL" id="TRU89024.1"/>
    </source>
</evidence>